<gene>
    <name evidence="1" type="ORF">KUCAC02_009989</name>
</gene>
<reference evidence="1" key="1">
    <citation type="submission" date="2022-05" db="EMBL/GenBank/DDBJ databases">
        <title>Chromosome-level genome of Chaenocephalus aceratus.</title>
        <authorList>
            <person name="Park H."/>
        </authorList>
    </citation>
    <scope>NUCLEOTIDE SEQUENCE</scope>
    <source>
        <strain evidence="1">KU_202001</strain>
    </source>
</reference>
<organism evidence="1 2">
    <name type="scientific">Chaenocephalus aceratus</name>
    <name type="common">Blackfin icefish</name>
    <name type="synonym">Chaenichthys aceratus</name>
    <dbReference type="NCBI Taxonomy" id="36190"/>
    <lineage>
        <taxon>Eukaryota</taxon>
        <taxon>Metazoa</taxon>
        <taxon>Chordata</taxon>
        <taxon>Craniata</taxon>
        <taxon>Vertebrata</taxon>
        <taxon>Euteleostomi</taxon>
        <taxon>Actinopterygii</taxon>
        <taxon>Neopterygii</taxon>
        <taxon>Teleostei</taxon>
        <taxon>Neoteleostei</taxon>
        <taxon>Acanthomorphata</taxon>
        <taxon>Eupercaria</taxon>
        <taxon>Perciformes</taxon>
        <taxon>Notothenioidei</taxon>
        <taxon>Channichthyidae</taxon>
        <taxon>Chaenocephalus</taxon>
    </lineage>
</organism>
<evidence type="ECO:0000313" key="2">
    <source>
        <dbReference type="Proteomes" id="UP001057452"/>
    </source>
</evidence>
<sequence length="399" mass="44890">MIDYMDYDSSWFLSSSSSSWTTLRSNTLEHLDMVDELFHDGDKVPEDKQDLSCGINNENLLVESPTDEQPRKSTDAFNDIRDPEKRCSSQLVQIPREETPVRPAACSHKVGEEERHGNYEACNEQEPPEEFPFCADEVTQSEFSEPQCKIKRITQRAKCRGTFVVSVARESIFSIGASPEVSALEQDLMPSTETATCGTEEPATVMDAGVDLNHLESNQHSEGDLIKETPSSCKRPWRATMDREALQEDFSYNDDLENKRTSHVLNNLDTREEAVRQDVGNLLMDEMPPWMDVNVLDDTEVDSLLATPRRKTSVRAAKESPAVTAKPSPEHENGGRSRRGKGVVSYKEPTINGKMRRGDKFTDCTFLSSPVFQGGRGEEEEEEEETKPKPKLEKSDSTL</sequence>
<dbReference type="Proteomes" id="UP001057452">
    <property type="component" value="Chromosome 21"/>
</dbReference>
<comment type="caution">
    <text evidence="1">The sequence shown here is derived from an EMBL/GenBank/DDBJ whole genome shotgun (WGS) entry which is preliminary data.</text>
</comment>
<proteinExistence type="predicted"/>
<evidence type="ECO:0000313" key="1">
    <source>
        <dbReference type="EMBL" id="KAI4805367.1"/>
    </source>
</evidence>
<accession>A0ACB9VYW0</accession>
<dbReference type="EMBL" id="CM043805">
    <property type="protein sequence ID" value="KAI4805367.1"/>
    <property type="molecule type" value="Genomic_DNA"/>
</dbReference>
<keyword evidence="2" id="KW-1185">Reference proteome</keyword>
<name>A0ACB9VYW0_CHAAC</name>
<protein>
    <submittedName>
        <fullName evidence="1">Uncharacterized protein</fullName>
    </submittedName>
</protein>